<gene>
    <name evidence="2" type="ORF">J2X16_004875</name>
</gene>
<dbReference type="RefSeq" id="WP_310349249.1">
    <property type="nucleotide sequence ID" value="NZ_JAVDXQ010000009.1"/>
</dbReference>
<feature type="transmembrane region" description="Helical" evidence="1">
    <location>
        <begin position="6"/>
        <end position="24"/>
    </location>
</feature>
<sequence>MRWWLYVVAALTAIALLGLILTIYDKRIAAWLERQNEFEKFS</sequence>
<keyword evidence="3" id="KW-1185">Reference proteome</keyword>
<reference evidence="2 3" key="1">
    <citation type="submission" date="2023-07" db="EMBL/GenBank/DDBJ databases">
        <title>Sorghum-associated microbial communities from plants grown in Nebraska, USA.</title>
        <authorList>
            <person name="Schachtman D."/>
        </authorList>
    </citation>
    <scope>NUCLEOTIDE SEQUENCE [LARGE SCALE GENOMIC DNA]</scope>
    <source>
        <strain evidence="2 3">BE310</strain>
    </source>
</reference>
<dbReference type="Proteomes" id="UP001180536">
    <property type="component" value="Unassembled WGS sequence"/>
</dbReference>
<accession>A0ABU1ZHN0</accession>
<keyword evidence="1" id="KW-0472">Membrane</keyword>
<keyword evidence="1" id="KW-1133">Transmembrane helix</keyword>
<organism evidence="2 3">
    <name type="scientific">Pelomonas aquatica</name>
    <dbReference type="NCBI Taxonomy" id="431058"/>
    <lineage>
        <taxon>Bacteria</taxon>
        <taxon>Pseudomonadati</taxon>
        <taxon>Pseudomonadota</taxon>
        <taxon>Betaproteobacteria</taxon>
        <taxon>Burkholderiales</taxon>
        <taxon>Sphaerotilaceae</taxon>
        <taxon>Roseateles</taxon>
    </lineage>
</organism>
<evidence type="ECO:0000313" key="3">
    <source>
        <dbReference type="Proteomes" id="UP001180536"/>
    </source>
</evidence>
<proteinExistence type="predicted"/>
<comment type="caution">
    <text evidence="2">The sequence shown here is derived from an EMBL/GenBank/DDBJ whole genome shotgun (WGS) entry which is preliminary data.</text>
</comment>
<keyword evidence="1" id="KW-0812">Transmembrane</keyword>
<protein>
    <submittedName>
        <fullName evidence="2">Uncharacterized protein</fullName>
    </submittedName>
</protein>
<dbReference type="EMBL" id="JAVDXQ010000009">
    <property type="protein sequence ID" value="MDR7299505.1"/>
    <property type="molecule type" value="Genomic_DNA"/>
</dbReference>
<name>A0ABU1ZHN0_9BURK</name>
<evidence type="ECO:0000256" key="1">
    <source>
        <dbReference type="SAM" id="Phobius"/>
    </source>
</evidence>
<evidence type="ECO:0000313" key="2">
    <source>
        <dbReference type="EMBL" id="MDR7299505.1"/>
    </source>
</evidence>